<evidence type="ECO:0000313" key="1">
    <source>
        <dbReference type="EMBL" id="GLJ58758.1"/>
    </source>
</evidence>
<proteinExistence type="predicted"/>
<protein>
    <submittedName>
        <fullName evidence="1">Uncharacterized protein</fullName>
    </submittedName>
</protein>
<evidence type="ECO:0000313" key="2">
    <source>
        <dbReference type="Proteomes" id="UP001234787"/>
    </source>
</evidence>
<keyword evidence="2" id="KW-1185">Reference proteome</keyword>
<organism evidence="1 2">
    <name type="scientific">Cryptomeria japonica</name>
    <name type="common">Japanese cedar</name>
    <name type="synonym">Cupressus japonica</name>
    <dbReference type="NCBI Taxonomy" id="3369"/>
    <lineage>
        <taxon>Eukaryota</taxon>
        <taxon>Viridiplantae</taxon>
        <taxon>Streptophyta</taxon>
        <taxon>Embryophyta</taxon>
        <taxon>Tracheophyta</taxon>
        <taxon>Spermatophyta</taxon>
        <taxon>Pinopsida</taxon>
        <taxon>Pinidae</taxon>
        <taxon>Conifers II</taxon>
        <taxon>Cupressales</taxon>
        <taxon>Cupressaceae</taxon>
        <taxon>Cryptomeria</taxon>
    </lineage>
</organism>
<dbReference type="AlphaFoldDB" id="A0AAD3NT91"/>
<dbReference type="EMBL" id="BSEH01000521">
    <property type="protein sequence ID" value="GLJ58758.1"/>
    <property type="molecule type" value="Genomic_DNA"/>
</dbReference>
<name>A0AAD3NT91_CRYJA</name>
<sequence length="88" mass="9903">MPGASLPEIPARNNTCQSWYAWGVGTNQPASWNLRSLPLWPYRSFKQCPTAAIMDLFCKQDRTSDLKERIKGSAFATLSITQQSEPLK</sequence>
<comment type="caution">
    <text evidence="1">The sequence shown here is derived from an EMBL/GenBank/DDBJ whole genome shotgun (WGS) entry which is preliminary data.</text>
</comment>
<accession>A0AAD3NT91</accession>
<dbReference type="Proteomes" id="UP001234787">
    <property type="component" value="Unassembled WGS sequence"/>
</dbReference>
<reference evidence="1" key="1">
    <citation type="submission" date="2022-12" db="EMBL/GenBank/DDBJ databases">
        <title>Chromosome-Level Genome Assembly of Japanese Cedar (Cryptomeriajaponica D. Don).</title>
        <authorList>
            <person name="Fujino T."/>
            <person name="Yamaguchi K."/>
            <person name="Yokoyama T."/>
            <person name="Hamanaka T."/>
            <person name="Harazono Y."/>
            <person name="Kamada H."/>
            <person name="Kobayashi W."/>
            <person name="Ujino-Ihara T."/>
            <person name="Uchiyama K."/>
            <person name="Matsumoto A."/>
            <person name="Izuno A."/>
            <person name="Tsumura Y."/>
            <person name="Toyoda A."/>
            <person name="Shigenobu S."/>
            <person name="Moriguchi Y."/>
            <person name="Ueno S."/>
            <person name="Kasahara M."/>
        </authorList>
    </citation>
    <scope>NUCLEOTIDE SEQUENCE</scope>
</reference>
<gene>
    <name evidence="1" type="ORF">SUGI_1474420</name>
</gene>